<dbReference type="SUPFAM" id="SSF51735">
    <property type="entry name" value="NAD(P)-binding Rossmann-fold domains"/>
    <property type="match status" value="1"/>
</dbReference>
<evidence type="ECO:0000256" key="3">
    <source>
        <dbReference type="ARBA" id="ARBA00023002"/>
    </source>
</evidence>
<comment type="caution">
    <text evidence="4">The sequence shown here is derived from an EMBL/GenBank/DDBJ whole genome shotgun (WGS) entry which is preliminary data.</text>
</comment>
<name>A0ABT0WE11_9BACI</name>
<proteinExistence type="inferred from homology"/>
<dbReference type="InterPro" id="IPR020904">
    <property type="entry name" value="Sc_DH/Rdtase_CS"/>
</dbReference>
<evidence type="ECO:0000313" key="4">
    <source>
        <dbReference type="EMBL" id="MCM2534289.1"/>
    </source>
</evidence>
<reference evidence="4 5" key="1">
    <citation type="submission" date="2022-06" db="EMBL/GenBank/DDBJ databases">
        <authorList>
            <person name="Jeon C.O."/>
        </authorList>
    </citation>
    <scope>NUCLEOTIDE SEQUENCE [LARGE SCALE GENOMIC DNA]</scope>
    <source>
        <strain evidence="4 5">KCTC 13943</strain>
    </source>
</reference>
<dbReference type="Proteomes" id="UP001523262">
    <property type="component" value="Unassembled WGS sequence"/>
</dbReference>
<dbReference type="NCBIfam" id="NF006070">
    <property type="entry name" value="PRK08213.1"/>
    <property type="match status" value="1"/>
</dbReference>
<evidence type="ECO:0000256" key="2">
    <source>
        <dbReference type="ARBA" id="ARBA00022857"/>
    </source>
</evidence>
<dbReference type="InterPro" id="IPR036291">
    <property type="entry name" value="NAD(P)-bd_dom_sf"/>
</dbReference>
<dbReference type="PRINTS" id="PR00081">
    <property type="entry name" value="GDHRDH"/>
</dbReference>
<organism evidence="4 5">
    <name type="scientific">Neobacillus pocheonensis</name>
    <dbReference type="NCBI Taxonomy" id="363869"/>
    <lineage>
        <taxon>Bacteria</taxon>
        <taxon>Bacillati</taxon>
        <taxon>Bacillota</taxon>
        <taxon>Bacilli</taxon>
        <taxon>Bacillales</taxon>
        <taxon>Bacillaceae</taxon>
        <taxon>Neobacillus</taxon>
    </lineage>
</organism>
<dbReference type="Gene3D" id="3.40.50.720">
    <property type="entry name" value="NAD(P)-binding Rossmann-like Domain"/>
    <property type="match status" value="1"/>
</dbReference>
<keyword evidence="5" id="KW-1185">Reference proteome</keyword>
<dbReference type="InterPro" id="IPR052178">
    <property type="entry name" value="Sec_Metab_Biosynth_SDR"/>
</dbReference>
<dbReference type="PROSITE" id="PS00061">
    <property type="entry name" value="ADH_SHORT"/>
    <property type="match status" value="1"/>
</dbReference>
<evidence type="ECO:0000256" key="1">
    <source>
        <dbReference type="ARBA" id="ARBA00006484"/>
    </source>
</evidence>
<dbReference type="PANTHER" id="PTHR43618">
    <property type="entry name" value="7-ALPHA-HYDROXYSTEROID DEHYDROGENASE"/>
    <property type="match status" value="1"/>
</dbReference>
<comment type="similarity">
    <text evidence="1">Belongs to the short-chain dehydrogenases/reductases (SDR) family.</text>
</comment>
<keyword evidence="2" id="KW-0521">NADP</keyword>
<dbReference type="InterPro" id="IPR002347">
    <property type="entry name" value="SDR_fam"/>
</dbReference>
<gene>
    <name evidence="4" type="ORF">NDK43_20450</name>
</gene>
<dbReference type="PRINTS" id="PR00080">
    <property type="entry name" value="SDRFAMILY"/>
</dbReference>
<evidence type="ECO:0000313" key="5">
    <source>
        <dbReference type="Proteomes" id="UP001523262"/>
    </source>
</evidence>
<keyword evidence="3" id="KW-0560">Oxidoreductase</keyword>
<protein>
    <submittedName>
        <fullName evidence="4">SDR family oxidoreductase</fullName>
    </submittedName>
</protein>
<dbReference type="PANTHER" id="PTHR43618:SF8">
    <property type="entry name" value="7ALPHA-HYDROXYSTEROID DEHYDROGENASE"/>
    <property type="match status" value="1"/>
</dbReference>
<dbReference type="EMBL" id="JAMQCR010000002">
    <property type="protein sequence ID" value="MCM2534289.1"/>
    <property type="molecule type" value="Genomic_DNA"/>
</dbReference>
<dbReference type="NCBIfam" id="NF005559">
    <property type="entry name" value="PRK07231.1"/>
    <property type="match status" value="1"/>
</dbReference>
<accession>A0ABT0WE11</accession>
<sequence length="257" mass="27616">MHGMNQFNLNGKVAIVTGAGRGLGEQIALGLAESKANIVICSRKLEACKEVAQRLEKYGVQTLALPCDIANQEDVVRVVEETKNKFGRIDILINNSGITWGAPVEEYPIDKFNHVMHVNVTGMFMMTQAVGQVMLERNYGRIINIASIAGIVGQDPEILNAIGYSASKGAVISLTRDLAVKWARYGITVNSIAPGFFSSKMTKAILEKAQDNILSRVPMGRFGGEDDLKGAAIFLASDASKYITGQVLAVDGGLTVV</sequence>
<dbReference type="Pfam" id="PF13561">
    <property type="entry name" value="adh_short_C2"/>
    <property type="match status" value="1"/>
</dbReference>